<accession>A0ABQ3Z8H0</accession>
<name>A0ABQ3Z8H0_9ACTN</name>
<evidence type="ECO:0000256" key="4">
    <source>
        <dbReference type="PROSITE-ProRule" id="PRU00335"/>
    </source>
</evidence>
<dbReference type="PRINTS" id="PR00455">
    <property type="entry name" value="HTHTETR"/>
</dbReference>
<feature type="domain" description="HTH tetR-type" evidence="5">
    <location>
        <begin position="16"/>
        <end position="75"/>
    </location>
</feature>
<dbReference type="Pfam" id="PF00440">
    <property type="entry name" value="TetR_N"/>
    <property type="match status" value="1"/>
</dbReference>
<feature type="DNA-binding region" description="H-T-H motif" evidence="4">
    <location>
        <begin position="38"/>
        <end position="57"/>
    </location>
</feature>
<reference evidence="6 7" key="1">
    <citation type="submission" date="2021-01" db="EMBL/GenBank/DDBJ databases">
        <title>Whole genome shotgun sequence of Actinoplanes durhamensis NBRC 14914.</title>
        <authorList>
            <person name="Komaki H."/>
            <person name="Tamura T."/>
        </authorList>
    </citation>
    <scope>NUCLEOTIDE SEQUENCE [LARGE SCALE GENOMIC DNA]</scope>
    <source>
        <strain evidence="6 7">NBRC 14914</strain>
    </source>
</reference>
<evidence type="ECO:0000313" key="6">
    <source>
        <dbReference type="EMBL" id="GIE06123.1"/>
    </source>
</evidence>
<keyword evidence="1" id="KW-0805">Transcription regulation</keyword>
<dbReference type="InterPro" id="IPR009057">
    <property type="entry name" value="Homeodomain-like_sf"/>
</dbReference>
<comment type="caution">
    <text evidence="6">The sequence shown here is derived from an EMBL/GenBank/DDBJ whole genome shotgun (WGS) entry which is preliminary data.</text>
</comment>
<dbReference type="Proteomes" id="UP000637628">
    <property type="component" value="Unassembled WGS sequence"/>
</dbReference>
<evidence type="ECO:0000256" key="3">
    <source>
        <dbReference type="ARBA" id="ARBA00023163"/>
    </source>
</evidence>
<evidence type="ECO:0000256" key="1">
    <source>
        <dbReference type="ARBA" id="ARBA00023015"/>
    </source>
</evidence>
<protein>
    <submittedName>
        <fullName evidence="6">TetR family transcriptional regulator</fullName>
    </submittedName>
</protein>
<dbReference type="InterPro" id="IPR050109">
    <property type="entry name" value="HTH-type_TetR-like_transc_reg"/>
</dbReference>
<sequence length="202" mass="21548">MTETTPRRRAPGMSPDQRREMIVAAAVPLLVEHGSTVSTLQIAKAAGIGEATIFRAFADKEELLAACIAAVVRNDQVLAELDAVPLDQPLAARLTEAAATLQAYLTRMGTVIGAVYAAGRRAAERGDPRELGDQRGGRAEAVDRTRAAILRLLEPDRATLRLPPEQLADVFLAMLFPQRGVPGGAYVPVETIVDVFLNGVLA</sequence>
<keyword evidence="3" id="KW-0804">Transcription</keyword>
<keyword evidence="2 4" id="KW-0238">DNA-binding</keyword>
<organism evidence="6 7">
    <name type="scientific">Paractinoplanes durhamensis</name>
    <dbReference type="NCBI Taxonomy" id="113563"/>
    <lineage>
        <taxon>Bacteria</taxon>
        <taxon>Bacillati</taxon>
        <taxon>Actinomycetota</taxon>
        <taxon>Actinomycetes</taxon>
        <taxon>Micromonosporales</taxon>
        <taxon>Micromonosporaceae</taxon>
        <taxon>Paractinoplanes</taxon>
    </lineage>
</organism>
<dbReference type="Gene3D" id="1.10.357.10">
    <property type="entry name" value="Tetracycline Repressor, domain 2"/>
    <property type="match status" value="1"/>
</dbReference>
<dbReference type="EMBL" id="BOML01000059">
    <property type="protein sequence ID" value="GIE06123.1"/>
    <property type="molecule type" value="Genomic_DNA"/>
</dbReference>
<evidence type="ECO:0000313" key="7">
    <source>
        <dbReference type="Proteomes" id="UP000637628"/>
    </source>
</evidence>
<dbReference type="SUPFAM" id="SSF46689">
    <property type="entry name" value="Homeodomain-like"/>
    <property type="match status" value="1"/>
</dbReference>
<dbReference type="InterPro" id="IPR023772">
    <property type="entry name" value="DNA-bd_HTH_TetR-type_CS"/>
</dbReference>
<dbReference type="PANTHER" id="PTHR30055:SF234">
    <property type="entry name" value="HTH-TYPE TRANSCRIPTIONAL REGULATOR BETI"/>
    <property type="match status" value="1"/>
</dbReference>
<gene>
    <name evidence="6" type="ORF">Adu01nite_74730</name>
</gene>
<keyword evidence="7" id="KW-1185">Reference proteome</keyword>
<dbReference type="PROSITE" id="PS50977">
    <property type="entry name" value="HTH_TETR_2"/>
    <property type="match status" value="1"/>
</dbReference>
<evidence type="ECO:0000256" key="2">
    <source>
        <dbReference type="ARBA" id="ARBA00023125"/>
    </source>
</evidence>
<evidence type="ECO:0000259" key="5">
    <source>
        <dbReference type="PROSITE" id="PS50977"/>
    </source>
</evidence>
<dbReference type="RefSeq" id="WP_203733979.1">
    <property type="nucleotide sequence ID" value="NZ_BAAATX010000022.1"/>
</dbReference>
<proteinExistence type="predicted"/>
<dbReference type="InterPro" id="IPR001647">
    <property type="entry name" value="HTH_TetR"/>
</dbReference>
<dbReference type="PANTHER" id="PTHR30055">
    <property type="entry name" value="HTH-TYPE TRANSCRIPTIONAL REGULATOR RUTR"/>
    <property type="match status" value="1"/>
</dbReference>
<dbReference type="PROSITE" id="PS01081">
    <property type="entry name" value="HTH_TETR_1"/>
    <property type="match status" value="1"/>
</dbReference>